<dbReference type="SUPFAM" id="SSF54277">
    <property type="entry name" value="CAD &amp; PB1 domains"/>
    <property type="match status" value="1"/>
</dbReference>
<proteinExistence type="evidence at protein level"/>
<organism evidence="1 2">
    <name type="scientific">Homo sapiens</name>
    <name type="common">Human</name>
    <dbReference type="NCBI Taxonomy" id="9606"/>
    <lineage>
        <taxon>Eukaryota</taxon>
        <taxon>Metazoa</taxon>
        <taxon>Chordata</taxon>
        <taxon>Craniata</taxon>
        <taxon>Vertebrata</taxon>
        <taxon>Euteleostomi</taxon>
        <taxon>Mammalia</taxon>
        <taxon>Eutheria</taxon>
        <taxon>Euarchontoglires</taxon>
        <taxon>Primates</taxon>
        <taxon>Haplorrhini</taxon>
        <taxon>Catarrhini</taxon>
        <taxon>Hominidae</taxon>
        <taxon>Homo</taxon>
    </lineage>
</organism>
<sequence>MEPQVTLNVTFKNEIQSFLVSDPENTTWADIEAMVKVSFDLN</sequence>
<evidence type="ECO:0007829" key="3">
    <source>
        <dbReference type="PeptideAtlas" id="A0A0C4DGP6"/>
    </source>
</evidence>
<dbReference type="Ensembl" id="ENST00000586650.5">
    <property type="protein sequence ID" value="ENSP00000466071.1"/>
    <property type="gene ID" value="ENSG00000188554.16"/>
</dbReference>
<dbReference type="ExpressionAtlas" id="A0A0C4DGP6">
    <property type="expression patterns" value="baseline and differential"/>
</dbReference>
<dbReference type="Gene3D" id="3.10.20.90">
    <property type="entry name" value="Phosphatidylinositol 3-kinase Catalytic Subunit, Chain A, domain 1"/>
    <property type="match status" value="1"/>
</dbReference>
<reference evidence="1 2" key="3">
    <citation type="journal article" date="2006" name="Nature">
        <title>DNA sequence of human chromosome 17 and analysis of rearrangement in the human lineage.</title>
        <authorList>
            <person name="Zody M.C."/>
            <person name="Garber M."/>
            <person name="Adams D.J."/>
            <person name="Sharpe T."/>
            <person name="Harrow J."/>
            <person name="Lupski J.R."/>
            <person name="Nicholson C."/>
            <person name="Searle S.M."/>
            <person name="Wilming L."/>
            <person name="Young S.K."/>
            <person name="Abouelleil A."/>
            <person name="Allen N.R."/>
            <person name="Bi W."/>
            <person name="Bloom T."/>
            <person name="Borowsky M.L."/>
            <person name="Bugalter B.E."/>
            <person name="Butler J."/>
            <person name="Chang J.L."/>
            <person name="Chen C.K."/>
            <person name="Cook A."/>
            <person name="Corum B."/>
            <person name="Cuomo C.A."/>
            <person name="de Jong P.J."/>
            <person name="DeCaprio D."/>
            <person name="Dewar K."/>
            <person name="FitzGerald M."/>
            <person name="Gilbert J."/>
            <person name="Gibson R."/>
            <person name="Gnerre S."/>
            <person name="Goldstein S."/>
            <person name="Grafham D.V."/>
            <person name="Grocock R."/>
            <person name="Hafez N."/>
            <person name="Hagopian D.S."/>
            <person name="Hart E."/>
            <person name="Norman C.H."/>
            <person name="Humphray S."/>
            <person name="Jaffe D.B."/>
            <person name="Jones M."/>
            <person name="Kamal M."/>
            <person name="Khodiyar V.K."/>
            <person name="LaButti K."/>
            <person name="Laird G."/>
            <person name="Lehoczky J."/>
            <person name="Liu X."/>
            <person name="Lokyitsang T."/>
            <person name="Loveland J."/>
            <person name="Lui A."/>
            <person name="Macdonald P."/>
            <person name="Major J.E."/>
            <person name="Matthews L."/>
            <person name="Mauceli E."/>
            <person name="McCarroll S.A."/>
            <person name="Mihalev A.H."/>
            <person name="Mudge J."/>
            <person name="Nguyen C."/>
            <person name="Nicol R."/>
            <person name="O'Leary S.B."/>
            <person name="Osoegawa K."/>
            <person name="Schwartz D.C."/>
            <person name="Shaw-Smith C."/>
            <person name="Stankiewicz P."/>
            <person name="Steward C."/>
            <person name="Swarbreck D."/>
            <person name="Venkataraman V."/>
            <person name="Whittaker C.A."/>
            <person name="Yang X."/>
            <person name="Zimmer A.R."/>
            <person name="Bradley A."/>
            <person name="Hubbard T."/>
            <person name="Birren B.W."/>
            <person name="Rogers J."/>
            <person name="Lander E.S."/>
            <person name="Nusbaum C."/>
        </authorList>
    </citation>
    <scope>NUCLEOTIDE SEQUENCE [LARGE SCALE GENOMIC DNA]</scope>
</reference>
<dbReference type="HGNC" id="HGNC:6746">
    <property type="gene designation" value="NBR1"/>
</dbReference>
<dbReference type="MassIVE" id="A0A0C4DGP6"/>
<keyword evidence="2" id="KW-1185">Reference proteome</keyword>
<dbReference type="EMBL" id="AC024051">
    <property type="status" value="NOT_ANNOTATED_CDS"/>
    <property type="molecule type" value="Genomic_DNA"/>
</dbReference>
<protein>
    <submittedName>
        <fullName evidence="1">NBR1 autophagy cargo receptor</fullName>
    </submittedName>
</protein>
<dbReference type="OpenTargets" id="ENSG00000188554"/>
<reference evidence="1" key="4">
    <citation type="submission" date="2025-08" db="UniProtKB">
        <authorList>
            <consortium name="Ensembl"/>
        </authorList>
    </citation>
    <scope>IDENTIFICATION</scope>
</reference>
<dbReference type="OMA" id="SHWRLTQ"/>
<gene>
    <name evidence="1" type="primary">NBR1</name>
</gene>
<dbReference type="Ensembl" id="ENST00000586650.5">
    <property type="protein sequence ID" value="ENSP00000466071.1"/>
    <property type="gene ID" value="ENSG00000188554.15"/>
</dbReference>
<reference evidence="1 2" key="1">
    <citation type="journal article" date="2001" name="Nature">
        <title>Initial sequencing and analysis of the human genome.</title>
        <authorList>
            <consortium name="International Human Genome Sequencing Consortium"/>
            <person name="Lander E.S."/>
            <person name="Linton L.M."/>
            <person name="Birren B."/>
            <person name="Nusbaum C."/>
            <person name="Zody M.C."/>
            <person name="Baldwin J."/>
            <person name="Devon K."/>
            <person name="Dewar K."/>
            <person name="Doyle M."/>
            <person name="FitzHugh W."/>
            <person name="Funke R."/>
            <person name="Gage D."/>
            <person name="Harris K."/>
            <person name="Heaford A."/>
            <person name="Howland J."/>
            <person name="Kann L."/>
            <person name="Lehoczky J."/>
            <person name="LeVine R."/>
            <person name="McEwan P."/>
            <person name="McKernan K."/>
            <person name="Meldrim J."/>
            <person name="Mesirov J.P."/>
            <person name="Miranda C."/>
            <person name="Morris W."/>
            <person name="Naylor J."/>
            <person name="Raymond C."/>
            <person name="Rosetti M."/>
            <person name="Santos R."/>
            <person name="Sheridan A."/>
            <person name="Sougnez C."/>
            <person name="Stange-Thomann N."/>
            <person name="Stojanovic N."/>
            <person name="Subramanian A."/>
            <person name="Wyman D."/>
            <person name="Rogers J."/>
            <person name="Sulston J."/>
            <person name="Ainscough R."/>
            <person name="Beck S."/>
            <person name="Bentley D."/>
            <person name="Burton J."/>
            <person name="Clee C."/>
            <person name="Carter N."/>
            <person name="Coulson A."/>
            <person name="Deadman R."/>
            <person name="Deloukas P."/>
            <person name="Dunham A."/>
            <person name="Dunham I."/>
            <person name="Durbin R."/>
            <person name="French L."/>
            <person name="Grafham D."/>
            <person name="Gregory S."/>
            <person name="Hubbard T."/>
            <person name="Humphray S."/>
            <person name="Hunt A."/>
            <person name="Jones M."/>
            <person name="Lloyd C."/>
            <person name="McMurray A."/>
            <person name="Matthews L."/>
            <person name="Mercer S."/>
            <person name="Milne S."/>
            <person name="Mullikin J.C."/>
            <person name="Mungall A."/>
            <person name="Plumb R."/>
            <person name="Ross M."/>
            <person name="Shownkeen R."/>
            <person name="Sims S."/>
            <person name="Waterston R.H."/>
            <person name="Wilson R.K."/>
            <person name="Hillier L.W."/>
            <person name="McPherson J.D."/>
            <person name="Marra M.A."/>
            <person name="Mardis E.R."/>
            <person name="Fulton L.A."/>
            <person name="Chinwalla A.T."/>
            <person name="Pepin K.H."/>
            <person name="Gish W.R."/>
            <person name="Chissoe S.L."/>
            <person name="Wendl M.C."/>
            <person name="Delehaunty K.D."/>
            <person name="Miner T.L."/>
            <person name="Delehaunty A."/>
            <person name="Kramer J.B."/>
            <person name="Cook L.L."/>
            <person name="Fulton R.S."/>
            <person name="Johnson D.L."/>
            <person name="Minx P.J."/>
            <person name="Clifton S.W."/>
            <person name="Hawkins T."/>
            <person name="Branscomb E."/>
            <person name="Predki P."/>
            <person name="Richardson P."/>
            <person name="Wenning S."/>
            <person name="Slezak T."/>
            <person name="Doggett N."/>
            <person name="Cheng J.F."/>
            <person name="Olsen A."/>
            <person name="Lucas S."/>
            <person name="Elkin C."/>
            <person name="Uberbacher E."/>
            <person name="Frazier M."/>
            <person name="Gibbs R.A."/>
            <person name="Muzny D.M."/>
            <person name="Scherer S.E."/>
            <person name="Bouck J.B."/>
            <person name="Sodergren E.J."/>
            <person name="Worley K.C."/>
            <person name="Rives C.M."/>
            <person name="Gorrell J.H."/>
            <person name="Metzker M.L."/>
            <person name="Naylor S.L."/>
            <person name="Kucherlapati R.S."/>
            <person name="Nelson D.L."/>
            <person name="Weinstock G.M."/>
            <person name="Sakaki Y."/>
            <person name="Fujiyama A."/>
            <person name="Hattori M."/>
            <person name="Yada T."/>
            <person name="Toyoda A."/>
            <person name="Itoh T."/>
            <person name="Kawagoe C."/>
            <person name="Watanabe H."/>
            <person name="Totoki Y."/>
            <person name="Taylor T."/>
            <person name="Weissenbach J."/>
            <person name="Heilig R."/>
            <person name="Saurin W."/>
            <person name="Artiguenave F."/>
            <person name="Brottier P."/>
            <person name="Bruls T."/>
            <person name="Pelletier E."/>
            <person name="Robert C."/>
            <person name="Wincker P."/>
            <person name="Smith D.R."/>
            <person name="Doucette-Stamm L."/>
            <person name="Rubenfield M."/>
            <person name="Weinstock K."/>
            <person name="Lee H.M."/>
            <person name="Dubois J."/>
            <person name="Rosenthal A."/>
            <person name="Platzer M."/>
            <person name="Nyakatura G."/>
            <person name="Taudien S."/>
            <person name="Rump A."/>
            <person name="Yang H."/>
            <person name="Yu J."/>
            <person name="Wang J."/>
            <person name="Huang G."/>
            <person name="Gu J."/>
            <person name="Hood L."/>
            <person name="Rowen L."/>
            <person name="Madan A."/>
            <person name="Qin S."/>
            <person name="Davis R.W."/>
            <person name="Federspiel N.A."/>
            <person name="Abola A.P."/>
            <person name="Proctor M.J."/>
            <person name="Myers R.M."/>
            <person name="Schmutz J."/>
            <person name="Dickson M."/>
            <person name="Grimwood J."/>
            <person name="Cox D.R."/>
            <person name="Olson M.V."/>
            <person name="Kaul R."/>
            <person name="Raymond C."/>
            <person name="Shimizu N."/>
            <person name="Kawasaki K."/>
            <person name="Minoshima S."/>
            <person name="Evans G.A."/>
            <person name="Athanasiou M."/>
            <person name="Schultz R."/>
            <person name="Roe B.A."/>
            <person name="Chen F."/>
            <person name="Pan H."/>
            <person name="Ramser J."/>
            <person name="Lehrach H."/>
            <person name="Reinhardt R."/>
            <person name="McCombie W.R."/>
            <person name="de la Bastide M."/>
            <person name="Dedhia N."/>
            <person name="Blocker H."/>
            <person name="Hornischer K."/>
            <person name="Nordsiek G."/>
            <person name="Agarwala R."/>
            <person name="Aravind L."/>
            <person name="Bailey J.A."/>
            <person name="Bateman A."/>
            <person name="Batzoglou S."/>
            <person name="Birney E."/>
            <person name="Bork P."/>
            <person name="Brown D.G."/>
            <person name="Burge C.B."/>
            <person name="Cerutti L."/>
            <person name="Chen H.C."/>
            <person name="Church D."/>
            <person name="Clamp M."/>
            <person name="Copley R.R."/>
            <person name="Doerks T."/>
            <person name="Eddy S.R."/>
            <person name="Eichler E.E."/>
            <person name="Furey T.S."/>
            <person name="Galagan J."/>
            <person name="Gilbert J.G."/>
            <person name="Harmon C."/>
            <person name="Hayashizaki Y."/>
            <person name="Haussler D."/>
            <person name="Hermjakob H."/>
            <person name="Hokamp K."/>
            <person name="Jang W."/>
            <person name="Johnson L.S."/>
            <person name="Jones T.A."/>
            <person name="Kasif S."/>
            <person name="Kaspryzk A."/>
            <person name="Kennedy S."/>
            <person name="Kent W.J."/>
            <person name="Kitts P."/>
            <person name="Koonin E.V."/>
            <person name="Korf I."/>
            <person name="Kulp D."/>
            <person name="Lancet D."/>
            <person name="Lowe T.M."/>
            <person name="McLysaght A."/>
            <person name="Mikkelsen T."/>
            <person name="Moran J.V."/>
            <person name="Mulder N."/>
            <person name="Pollara V.J."/>
            <person name="Ponting C.P."/>
            <person name="Schuler G."/>
            <person name="Schultz J."/>
            <person name="Slater G."/>
            <person name="Smit A.F."/>
            <person name="Stupka E."/>
            <person name="Szustakowski J."/>
            <person name="Thierry-Mieg D."/>
            <person name="Thierry-Mieg J."/>
            <person name="Wagner L."/>
            <person name="Wallis J."/>
            <person name="Wheeler R."/>
            <person name="Williams A."/>
            <person name="Wolf Y.I."/>
            <person name="Wolfe K.H."/>
            <person name="Yang S.P."/>
            <person name="Yeh R.F."/>
            <person name="Collins F."/>
            <person name="Guyer M.S."/>
            <person name="Peterson J."/>
            <person name="Felsenfeld A."/>
            <person name="Wetterstrand K.A."/>
            <person name="Patrinos A."/>
            <person name="Morgan M.J."/>
            <person name="de Jong P."/>
            <person name="Catanese J.J."/>
            <person name="Osoegawa K."/>
            <person name="Shizuya H."/>
            <person name="Choi S."/>
            <person name="Chen Y.J."/>
        </authorList>
    </citation>
    <scope>NUCLEOTIDE SEQUENCE [LARGE SCALE GENOMIC DNA]</scope>
</reference>
<dbReference type="FunFam" id="3.10.20.90:FF:000292">
    <property type="entry name" value="Next to BRCA1 gene 1 protein"/>
    <property type="match status" value="1"/>
</dbReference>
<evidence type="ECO:0000313" key="2">
    <source>
        <dbReference type="Proteomes" id="UP000005640"/>
    </source>
</evidence>
<dbReference type="HOGENOM" id="CLU_3263059_0_0_1"/>
<accession>A0A0C4DGP6</accession>
<dbReference type="EMBL" id="AC060780">
    <property type="status" value="NOT_ANNOTATED_CDS"/>
    <property type="molecule type" value="Genomic_DNA"/>
</dbReference>
<keyword evidence="3" id="KW-1267">Proteomics identification</keyword>
<dbReference type="Antibodypedia" id="8116">
    <property type="antibodies" value="309 antibodies from 33 providers"/>
</dbReference>
<feature type="non-terminal residue" evidence="1">
    <location>
        <position position="42"/>
    </location>
</feature>
<dbReference type="Bgee" id="ENSG00000188554">
    <property type="expression patterns" value="Expressed in tendon of biceps brachii and 215 other cell types or tissues"/>
</dbReference>
<evidence type="ECO:0000313" key="1">
    <source>
        <dbReference type="Ensembl" id="ENSP00000466071.1"/>
    </source>
</evidence>
<dbReference type="AlphaFoldDB" id="A0A0C4DGP6"/>
<name>A0A0C4DGP6_HUMAN</name>
<reference evidence="1" key="5">
    <citation type="submission" date="2025-09" db="UniProtKB">
        <authorList>
            <consortium name="Ensembl"/>
        </authorList>
    </citation>
    <scope>IDENTIFICATION</scope>
</reference>
<reference evidence="1 2" key="2">
    <citation type="journal article" date="2004" name="Nature">
        <title>Finishing the euchromatic sequence of the human genome.</title>
        <authorList>
            <consortium name="International Human Genome Sequencing Consortium"/>
        </authorList>
    </citation>
    <scope>NUCLEOTIDE SEQUENCE [LARGE SCALE GENOMIC DNA]</scope>
</reference>
<dbReference type="SMR" id="A0A0C4DGP6"/>
<dbReference type="ChiTaRS" id="NBR1">
    <property type="organism name" value="human"/>
</dbReference>
<dbReference type="GeneTree" id="ENSGT00390000016335"/>
<dbReference type="OrthoDB" id="661148at2759"/>
<dbReference type="VEuPathDB" id="HostDB:ENSG00000188554"/>
<dbReference type="Proteomes" id="UP000005640">
    <property type="component" value="Chromosome 17"/>
</dbReference>